<dbReference type="SUPFAM" id="SSF81296">
    <property type="entry name" value="E set domains"/>
    <property type="match status" value="1"/>
</dbReference>
<reference evidence="3 4" key="1">
    <citation type="submission" date="2017-10" db="EMBL/GenBank/DDBJ databases">
        <title>Draft genome of Longibacter Salinarum.</title>
        <authorList>
            <person name="Goh K.M."/>
            <person name="Shamsir M.S."/>
            <person name="Lim S.W."/>
        </authorList>
    </citation>
    <scope>NUCLEOTIDE SEQUENCE [LARGE SCALE GENOMIC DNA]</scope>
    <source>
        <strain evidence="3 4">KCTC 52045</strain>
    </source>
</reference>
<feature type="domain" description="AMP-activated protein kinase glycogen-binding" evidence="2">
    <location>
        <begin position="192"/>
        <end position="268"/>
    </location>
</feature>
<accession>A0A2A8CXV2</accession>
<organism evidence="3 4">
    <name type="scientific">Longibacter salinarum</name>
    <dbReference type="NCBI Taxonomy" id="1850348"/>
    <lineage>
        <taxon>Bacteria</taxon>
        <taxon>Pseudomonadati</taxon>
        <taxon>Rhodothermota</taxon>
        <taxon>Rhodothermia</taxon>
        <taxon>Rhodothermales</taxon>
        <taxon>Salisaetaceae</taxon>
        <taxon>Longibacter</taxon>
    </lineage>
</organism>
<dbReference type="InterPro" id="IPR013783">
    <property type="entry name" value="Ig-like_fold"/>
</dbReference>
<comment type="caution">
    <text evidence="3">The sequence shown here is derived from an EMBL/GenBank/DDBJ whole genome shotgun (WGS) entry which is preliminary data.</text>
</comment>
<evidence type="ECO:0000313" key="4">
    <source>
        <dbReference type="Proteomes" id="UP000220102"/>
    </source>
</evidence>
<proteinExistence type="predicted"/>
<dbReference type="OrthoDB" id="5451596at2"/>
<dbReference type="Pfam" id="PF16561">
    <property type="entry name" value="AMPK1_CBM"/>
    <property type="match status" value="1"/>
</dbReference>
<name>A0A2A8CXV2_9BACT</name>
<protein>
    <recommendedName>
        <fullName evidence="2">AMP-activated protein kinase glycogen-binding domain-containing protein</fullName>
    </recommendedName>
</protein>
<dbReference type="EMBL" id="PDEQ01000004">
    <property type="protein sequence ID" value="PEN13525.1"/>
    <property type="molecule type" value="Genomic_DNA"/>
</dbReference>
<gene>
    <name evidence="3" type="ORF">CRI94_09430</name>
</gene>
<dbReference type="RefSeq" id="WP_098075447.1">
    <property type="nucleotide sequence ID" value="NZ_PDEQ01000004.1"/>
</dbReference>
<dbReference type="Gene3D" id="2.60.40.10">
    <property type="entry name" value="Immunoglobulins"/>
    <property type="match status" value="1"/>
</dbReference>
<dbReference type="AlphaFoldDB" id="A0A2A8CXV2"/>
<dbReference type="InterPro" id="IPR014756">
    <property type="entry name" value="Ig_E-set"/>
</dbReference>
<evidence type="ECO:0000313" key="3">
    <source>
        <dbReference type="EMBL" id="PEN13525.1"/>
    </source>
</evidence>
<evidence type="ECO:0000259" key="2">
    <source>
        <dbReference type="Pfam" id="PF16561"/>
    </source>
</evidence>
<feature type="compositionally biased region" description="Polar residues" evidence="1">
    <location>
        <begin position="163"/>
        <end position="179"/>
    </location>
</feature>
<keyword evidence="4" id="KW-1185">Reference proteome</keyword>
<sequence>MNDQASEHDNTAYSNGHEFRSPADNLVQRLIDGDLSTDEETDALHAIAEDEEARSVLRFELQWSGEAARSSSTSPPAGFADNVMAAIEMSEATANATVPAADDVADSGVVARLQDWLRPLTVPLTLTVRPVVALLVAAALGVLVWQVGDGNGSVVPEGEPSTAIASGPSTSAPNGPQATAVSDDGSVVWMRFVYSAADAESVAVAGDFSKWEPIPLSSRTVRGQTIWTGLVPVGRGEHEYQFVINGETWVTDPLAPIQRDDGFGAQNAVLKL</sequence>
<evidence type="ECO:0000256" key="1">
    <source>
        <dbReference type="SAM" id="MobiDB-lite"/>
    </source>
</evidence>
<dbReference type="Proteomes" id="UP000220102">
    <property type="component" value="Unassembled WGS sequence"/>
</dbReference>
<feature type="region of interest" description="Disordered" evidence="1">
    <location>
        <begin position="156"/>
        <end position="179"/>
    </location>
</feature>
<dbReference type="InterPro" id="IPR032640">
    <property type="entry name" value="AMPK1_CBM"/>
</dbReference>